<accession>A0ABD1F8B3</accession>
<dbReference type="EMBL" id="JBDJPC010000002">
    <property type="protein sequence ID" value="KAL1513827.1"/>
    <property type="molecule type" value="Genomic_DNA"/>
</dbReference>
<dbReference type="AlphaFoldDB" id="A0ABD1F8B3"/>
<keyword evidence="4" id="KW-0862">Zinc</keyword>
<evidence type="ECO:0000256" key="1">
    <source>
        <dbReference type="ARBA" id="ARBA00022723"/>
    </source>
</evidence>
<keyword evidence="1" id="KW-0479">Metal-binding</keyword>
<evidence type="ECO:0000313" key="8">
    <source>
        <dbReference type="Proteomes" id="UP001566132"/>
    </source>
</evidence>
<dbReference type="PANTHER" id="PTHR24409:SF434">
    <property type="entry name" value="FI01124P-RELATED"/>
    <property type="match status" value="1"/>
</dbReference>
<evidence type="ECO:0000256" key="5">
    <source>
        <dbReference type="PROSITE-ProRule" id="PRU00042"/>
    </source>
</evidence>
<dbReference type="SMART" id="SM00355">
    <property type="entry name" value="ZnF_C2H2"/>
    <property type="match status" value="12"/>
</dbReference>
<reference evidence="7 8" key="1">
    <citation type="submission" date="2024-05" db="EMBL/GenBank/DDBJ databases">
        <title>Genetic variation in Jamaican populations of the coffee berry borer (Hypothenemus hampei).</title>
        <authorList>
            <person name="Errbii M."/>
            <person name="Myrie A."/>
        </authorList>
    </citation>
    <scope>NUCLEOTIDE SEQUENCE [LARGE SCALE GENOMIC DNA]</scope>
    <source>
        <strain evidence="7">JA-Hopewell-2020-01-JO</strain>
        <tissue evidence="7">Whole body</tissue>
    </source>
</reference>
<protein>
    <recommendedName>
        <fullName evidence="6">C2H2-type domain-containing protein</fullName>
    </recommendedName>
</protein>
<evidence type="ECO:0000313" key="7">
    <source>
        <dbReference type="EMBL" id="KAL1513827.1"/>
    </source>
</evidence>
<name>A0ABD1F8B3_HYPHA</name>
<feature type="domain" description="C2H2-type" evidence="6">
    <location>
        <begin position="112"/>
        <end position="143"/>
    </location>
</feature>
<dbReference type="InterPro" id="IPR013087">
    <property type="entry name" value="Znf_C2H2_type"/>
</dbReference>
<dbReference type="PROSITE" id="PS50157">
    <property type="entry name" value="ZINC_FINGER_C2H2_2"/>
    <property type="match status" value="3"/>
</dbReference>
<gene>
    <name evidence="7" type="ORF">ABEB36_003179</name>
</gene>
<comment type="caution">
    <text evidence="7">The sequence shown here is derived from an EMBL/GenBank/DDBJ whole genome shotgun (WGS) entry which is preliminary data.</text>
</comment>
<evidence type="ECO:0000259" key="6">
    <source>
        <dbReference type="PROSITE" id="PS50157"/>
    </source>
</evidence>
<proteinExistence type="predicted"/>
<keyword evidence="2" id="KW-0677">Repeat</keyword>
<dbReference type="GO" id="GO:0008270">
    <property type="term" value="F:zinc ion binding"/>
    <property type="evidence" value="ECO:0007669"/>
    <property type="project" value="UniProtKB-KW"/>
</dbReference>
<dbReference type="PROSITE" id="PS00028">
    <property type="entry name" value="ZINC_FINGER_C2H2_1"/>
    <property type="match status" value="2"/>
</dbReference>
<evidence type="ECO:0000256" key="2">
    <source>
        <dbReference type="ARBA" id="ARBA00022737"/>
    </source>
</evidence>
<feature type="domain" description="C2H2-type" evidence="6">
    <location>
        <begin position="679"/>
        <end position="701"/>
    </location>
</feature>
<sequence>MESSGQQGAVEKLKTIQQSKTKVQVKFRKRSNKSLKVIYQCNLCSFQCTKKYNLKKHFVRCLNRDKPPNNEWQIISNAHFKCEYCQFVTHKLIKLMFHKIFSHAFDVNAGFVKCKHCRKLFFTREDLQKHMRRVLKNDSNEQSSNVKIRERVIALTKDFECEVVTSNGTYVCPCKNFKSPYCSIYINHLKKVHQAKIERREEPAIIKKPLNDFLTTTQSGSTGFSCNTCSFSSKNEILVNIHNIFNHHRLLSTPVKCLYDQCQFQSRSNRSMQSHILKIHNHFSKVFKPSLEPLEILRKETFQCPELQCIYSTNNITKLLRHRCEIHGSFNIKVKFTCPESNCLVQVSHKLGLMKHLEHDHKYNGNIQKVALSLRTFQCLKCKFERKNFKDVYRHLEKHMKIVKSNNEETKLICQLCDFQANSKKKSFNHGLKHCCRSLVFFKAQGQSFKGFVKFGYPLVGVSTEFSTRFINPMEIAQSKYLKNKELNDIDDKLMFTEELIRIEITEDDESESTLNPTTGELFSKKVPIPALPRRTNRNLLRLKCQNAGCVYYCQYNNMEKMQEHSKICKMNPAERKRGSKSITLYNSKDIYYKCSICGAILVTKPILDRHTFIHAKSEGTFENFKVEFQVFQGDKKIDDLLIEADPKFVPRSSSNVPLSKEIRSNAVYLEYDPEKPVFACDECNFKTNEDRSLAAHKKLHWTAEKQAAFDAKRWYTCSVCFFHCFDIETLEKHQKRHRKAQSVKLKSR</sequence>
<dbReference type="InterPro" id="IPR036236">
    <property type="entry name" value="Znf_C2H2_sf"/>
</dbReference>
<feature type="domain" description="C2H2-type" evidence="6">
    <location>
        <begin position="593"/>
        <end position="620"/>
    </location>
</feature>
<keyword evidence="8" id="KW-1185">Reference proteome</keyword>
<organism evidence="7 8">
    <name type="scientific">Hypothenemus hampei</name>
    <name type="common">Coffee berry borer</name>
    <dbReference type="NCBI Taxonomy" id="57062"/>
    <lineage>
        <taxon>Eukaryota</taxon>
        <taxon>Metazoa</taxon>
        <taxon>Ecdysozoa</taxon>
        <taxon>Arthropoda</taxon>
        <taxon>Hexapoda</taxon>
        <taxon>Insecta</taxon>
        <taxon>Pterygota</taxon>
        <taxon>Neoptera</taxon>
        <taxon>Endopterygota</taxon>
        <taxon>Coleoptera</taxon>
        <taxon>Polyphaga</taxon>
        <taxon>Cucujiformia</taxon>
        <taxon>Curculionidae</taxon>
        <taxon>Scolytinae</taxon>
        <taxon>Hypothenemus</taxon>
    </lineage>
</organism>
<dbReference type="SUPFAM" id="SSF57667">
    <property type="entry name" value="beta-beta-alpha zinc fingers"/>
    <property type="match status" value="1"/>
</dbReference>
<keyword evidence="3 5" id="KW-0863">Zinc-finger</keyword>
<dbReference type="Gene3D" id="3.30.160.60">
    <property type="entry name" value="Classic Zinc Finger"/>
    <property type="match status" value="2"/>
</dbReference>
<dbReference type="PANTHER" id="PTHR24409">
    <property type="entry name" value="ZINC FINGER PROTEIN 142"/>
    <property type="match status" value="1"/>
</dbReference>
<evidence type="ECO:0000256" key="3">
    <source>
        <dbReference type="ARBA" id="ARBA00022771"/>
    </source>
</evidence>
<dbReference type="Proteomes" id="UP001566132">
    <property type="component" value="Unassembled WGS sequence"/>
</dbReference>
<evidence type="ECO:0000256" key="4">
    <source>
        <dbReference type="ARBA" id="ARBA00022833"/>
    </source>
</evidence>